<feature type="transmembrane region" description="Helical" evidence="1">
    <location>
        <begin position="70"/>
        <end position="89"/>
    </location>
</feature>
<keyword evidence="1" id="KW-1133">Transmembrane helix</keyword>
<evidence type="ECO:0000313" key="2">
    <source>
        <dbReference type="EMBL" id="KAJ3781258.1"/>
    </source>
</evidence>
<comment type="caution">
    <text evidence="2">The sequence shown here is derived from an EMBL/GenBank/DDBJ whole genome shotgun (WGS) entry which is preliminary data.</text>
</comment>
<dbReference type="AlphaFoldDB" id="A0AA38KC72"/>
<evidence type="ECO:0000313" key="3">
    <source>
        <dbReference type="Proteomes" id="UP001163798"/>
    </source>
</evidence>
<proteinExistence type="predicted"/>
<organism evidence="2 3">
    <name type="scientific">Lentinula aff. detonsa</name>
    <dbReference type="NCBI Taxonomy" id="2804958"/>
    <lineage>
        <taxon>Eukaryota</taxon>
        <taxon>Fungi</taxon>
        <taxon>Dikarya</taxon>
        <taxon>Basidiomycota</taxon>
        <taxon>Agaricomycotina</taxon>
        <taxon>Agaricomycetes</taxon>
        <taxon>Agaricomycetidae</taxon>
        <taxon>Agaricales</taxon>
        <taxon>Marasmiineae</taxon>
        <taxon>Omphalotaceae</taxon>
        <taxon>Lentinula</taxon>
    </lineage>
</organism>
<reference evidence="2" key="1">
    <citation type="submission" date="2022-08" db="EMBL/GenBank/DDBJ databases">
        <authorList>
            <consortium name="DOE Joint Genome Institute"/>
            <person name="Min B."/>
            <person name="Riley R."/>
            <person name="Sierra-Patev S."/>
            <person name="Naranjo-Ortiz M."/>
            <person name="Looney B."/>
            <person name="Konkel Z."/>
            <person name="Slot J.C."/>
            <person name="Sakamoto Y."/>
            <person name="Steenwyk J.L."/>
            <person name="Rokas A."/>
            <person name="Carro J."/>
            <person name="Camarero S."/>
            <person name="Ferreira P."/>
            <person name="Molpeceres G."/>
            <person name="Ruiz-Duenas F.J."/>
            <person name="Serrano A."/>
            <person name="Henrissat B."/>
            <person name="Drula E."/>
            <person name="Hughes K.W."/>
            <person name="Mata J.L."/>
            <person name="Ishikawa N.K."/>
            <person name="Vargas-Isla R."/>
            <person name="Ushijima S."/>
            <person name="Smith C.A."/>
            <person name="Ahrendt S."/>
            <person name="Andreopoulos W."/>
            <person name="He G."/>
            <person name="Labutti K."/>
            <person name="Lipzen A."/>
            <person name="Ng V."/>
            <person name="Sandor L."/>
            <person name="Barry K."/>
            <person name="Martinez A.T."/>
            <person name="Xiao Y."/>
            <person name="Gibbons J.G."/>
            <person name="Terashima K."/>
            <person name="Hibbett D.S."/>
            <person name="Grigoriev I.V."/>
        </authorList>
    </citation>
    <scope>NUCLEOTIDE SEQUENCE</scope>
    <source>
        <strain evidence="2">TFB10291</strain>
    </source>
</reference>
<dbReference type="EMBL" id="MU793582">
    <property type="protein sequence ID" value="KAJ3781258.1"/>
    <property type="molecule type" value="Genomic_DNA"/>
</dbReference>
<sequence length="98" mass="11194">MEYGLVFFFSSCVFCVSVFFVSLSVCLSVYVFCSFVRLFVCSCYAICFPLLLPSFLYSLPTYLFRKNSQIIPSSVFCLYLVFLVFSPSLQISKFSPSL</sequence>
<dbReference type="Proteomes" id="UP001163798">
    <property type="component" value="Unassembled WGS sequence"/>
</dbReference>
<accession>A0AA38KC72</accession>
<feature type="transmembrane region" description="Helical" evidence="1">
    <location>
        <begin position="38"/>
        <end position="58"/>
    </location>
</feature>
<keyword evidence="3" id="KW-1185">Reference proteome</keyword>
<evidence type="ECO:0000256" key="1">
    <source>
        <dbReference type="SAM" id="Phobius"/>
    </source>
</evidence>
<name>A0AA38KC72_9AGAR</name>
<protein>
    <submittedName>
        <fullName evidence="2">Uncharacterized protein</fullName>
    </submittedName>
</protein>
<keyword evidence="1" id="KW-0472">Membrane</keyword>
<keyword evidence="1" id="KW-0812">Transmembrane</keyword>
<feature type="transmembrane region" description="Helical" evidence="1">
    <location>
        <begin position="6"/>
        <end position="31"/>
    </location>
</feature>
<gene>
    <name evidence="2" type="ORF">GGU10DRAFT_367352</name>
</gene>